<reference evidence="1 2" key="1">
    <citation type="submission" date="2018-04" db="EMBL/GenBank/DDBJ databases">
        <title>Whole genome sequencing of Morganella morganii AR_0133.</title>
        <authorList>
            <person name="Conlan S."/>
            <person name="Thomas P.J."/>
            <person name="Mullikin J."/>
            <person name="Frank K.M."/>
            <person name="Segre J.A."/>
        </authorList>
    </citation>
    <scope>NUCLEOTIDE SEQUENCE [LARGE SCALE GENOMIC DNA]</scope>
    <source>
        <strain evidence="1 2">AR_0133</strain>
    </source>
</reference>
<accession>A0AAU8ZRE3</accession>
<dbReference type="AlphaFoldDB" id="A0AAU8ZRE3"/>
<dbReference type="EMBL" id="CP028956">
    <property type="protein sequence ID" value="AWC95634.1"/>
    <property type="molecule type" value="Genomic_DNA"/>
</dbReference>
<evidence type="ECO:0008006" key="3">
    <source>
        <dbReference type="Google" id="ProtNLM"/>
    </source>
</evidence>
<proteinExistence type="predicted"/>
<dbReference type="Proteomes" id="UP000244682">
    <property type="component" value="Chromosome"/>
</dbReference>
<protein>
    <recommendedName>
        <fullName evidence="3">Protein DsrB</fullName>
    </recommendedName>
</protein>
<dbReference type="Pfam" id="PF10781">
    <property type="entry name" value="DSRB"/>
    <property type="match status" value="1"/>
</dbReference>
<evidence type="ECO:0000313" key="2">
    <source>
        <dbReference type="Proteomes" id="UP000244682"/>
    </source>
</evidence>
<dbReference type="InterPro" id="IPR019717">
    <property type="entry name" value="Dextransucrase_DSRB"/>
</dbReference>
<sequence>MTGSGFMQINDTVYVKTDAEEPREGRILLIEPFSEGVMYLVALPEYPEGIWFFNEKEGGDGVFITPKNNF</sequence>
<organism evidence="1 2">
    <name type="scientific">Morganella morganii</name>
    <name type="common">Proteus morganii</name>
    <dbReference type="NCBI Taxonomy" id="582"/>
    <lineage>
        <taxon>Bacteria</taxon>
        <taxon>Pseudomonadati</taxon>
        <taxon>Pseudomonadota</taxon>
        <taxon>Gammaproteobacteria</taxon>
        <taxon>Enterobacterales</taxon>
        <taxon>Morganellaceae</taxon>
        <taxon>Morganella</taxon>
    </lineage>
</organism>
<evidence type="ECO:0000313" key="1">
    <source>
        <dbReference type="EMBL" id="AWC95634.1"/>
    </source>
</evidence>
<name>A0AAU8ZRE3_MORMO</name>
<gene>
    <name evidence="1" type="ORF">AM380_19325</name>
</gene>
<dbReference type="NCBIfam" id="NF007981">
    <property type="entry name" value="PRK10708.1"/>
    <property type="match status" value="1"/>
</dbReference>